<keyword evidence="4" id="KW-0732">Signal</keyword>
<evidence type="ECO:0000256" key="3">
    <source>
        <dbReference type="PROSITE-ProRule" id="PRU00339"/>
    </source>
</evidence>
<dbReference type="RefSeq" id="WP_168059088.1">
    <property type="nucleotide sequence ID" value="NZ_VTOW01000001.1"/>
</dbReference>
<dbReference type="InterPro" id="IPR051012">
    <property type="entry name" value="CellSynth/LPSAsmb/PSIAsmb"/>
</dbReference>
<reference evidence="5 6" key="1">
    <citation type="journal article" date="2020" name="Nature">
        <title>Bacterial chemolithoautotrophy via manganese oxidation.</title>
        <authorList>
            <person name="Yu H."/>
            <person name="Leadbetter J.R."/>
        </authorList>
    </citation>
    <scope>NUCLEOTIDE SEQUENCE [LARGE SCALE GENOMIC DNA]</scope>
    <source>
        <strain evidence="5 6">Mn-1</strain>
    </source>
</reference>
<dbReference type="SUPFAM" id="SSF48452">
    <property type="entry name" value="TPR-like"/>
    <property type="match status" value="1"/>
</dbReference>
<dbReference type="InterPro" id="IPR019734">
    <property type="entry name" value="TPR_rpt"/>
</dbReference>
<evidence type="ECO:0000256" key="4">
    <source>
        <dbReference type="SAM" id="SignalP"/>
    </source>
</evidence>
<dbReference type="PROSITE" id="PS51257">
    <property type="entry name" value="PROKAR_LIPOPROTEIN"/>
    <property type="match status" value="1"/>
</dbReference>
<proteinExistence type="predicted"/>
<dbReference type="AlphaFoldDB" id="A0A7X6DP86"/>
<evidence type="ECO:0000313" key="6">
    <source>
        <dbReference type="Proteomes" id="UP000534783"/>
    </source>
</evidence>
<name>A0A7X6DP86_9BACT</name>
<organism evidence="5 6">
    <name type="scientific">Candidatus Manganitrophus noduliformans</name>
    <dbReference type="NCBI Taxonomy" id="2606439"/>
    <lineage>
        <taxon>Bacteria</taxon>
        <taxon>Pseudomonadati</taxon>
        <taxon>Nitrospirota</taxon>
        <taxon>Nitrospiria</taxon>
        <taxon>Candidatus Troglogloeales</taxon>
        <taxon>Candidatus Manganitrophaceae</taxon>
        <taxon>Candidatus Manganitrophus</taxon>
    </lineage>
</organism>
<dbReference type="PROSITE" id="PS50005">
    <property type="entry name" value="TPR"/>
    <property type="match status" value="2"/>
</dbReference>
<dbReference type="PROSITE" id="PS50293">
    <property type="entry name" value="TPR_REGION"/>
    <property type="match status" value="1"/>
</dbReference>
<dbReference type="Gene3D" id="1.25.40.10">
    <property type="entry name" value="Tetratricopeptide repeat domain"/>
    <property type="match status" value="2"/>
</dbReference>
<dbReference type="Pfam" id="PF14559">
    <property type="entry name" value="TPR_19"/>
    <property type="match status" value="1"/>
</dbReference>
<dbReference type="SMART" id="SM00028">
    <property type="entry name" value="TPR"/>
    <property type="match status" value="5"/>
</dbReference>
<feature type="repeat" description="TPR" evidence="3">
    <location>
        <begin position="103"/>
        <end position="136"/>
    </location>
</feature>
<keyword evidence="2 3" id="KW-0802">TPR repeat</keyword>
<dbReference type="Proteomes" id="UP000534783">
    <property type="component" value="Unassembled WGS sequence"/>
</dbReference>
<protein>
    <submittedName>
        <fullName evidence="5">Tetratricopeptide repeat protein</fullName>
    </submittedName>
</protein>
<keyword evidence="1" id="KW-0677">Repeat</keyword>
<dbReference type="EMBL" id="VTOW01000001">
    <property type="protein sequence ID" value="NKE70857.1"/>
    <property type="molecule type" value="Genomic_DNA"/>
</dbReference>
<sequence length="224" mass="25904">MFQRVLRTILRFGLFSGRCKAAVLFCSCMVLASCASSLHQRGLEATVREDHADAVRFYLEHLKDHPEDLRARNDLGVSYLRSAQYDLAFLEFQKVLAADPRYVRAYYNIALVYNFKGLLDEEFNAYQKALEIDPDHLPTRLNLAHLHIERGETTKAKEIYEAVLHAHPNQPRALYNLALLYDQEGKGKEAVALLERFLGQQRDPRWREEAEEHLTRLKQFSSAP</sequence>
<dbReference type="Pfam" id="PF13181">
    <property type="entry name" value="TPR_8"/>
    <property type="match status" value="1"/>
</dbReference>
<evidence type="ECO:0000256" key="1">
    <source>
        <dbReference type="ARBA" id="ARBA00022737"/>
    </source>
</evidence>
<dbReference type="Pfam" id="PF13432">
    <property type="entry name" value="TPR_16"/>
    <property type="match status" value="1"/>
</dbReference>
<accession>A0A7X6DP86</accession>
<feature type="chain" id="PRO_5030937235" evidence="4">
    <location>
        <begin position="22"/>
        <end position="224"/>
    </location>
</feature>
<feature type="signal peptide" evidence="4">
    <location>
        <begin position="1"/>
        <end position="21"/>
    </location>
</feature>
<gene>
    <name evidence="5" type="ORF">MNODULE_08910</name>
</gene>
<dbReference type="PANTHER" id="PTHR45586:SF1">
    <property type="entry name" value="LIPOPOLYSACCHARIDE ASSEMBLY PROTEIN B"/>
    <property type="match status" value="1"/>
</dbReference>
<evidence type="ECO:0000256" key="2">
    <source>
        <dbReference type="ARBA" id="ARBA00022803"/>
    </source>
</evidence>
<dbReference type="PANTHER" id="PTHR45586">
    <property type="entry name" value="TPR REPEAT-CONTAINING PROTEIN PA4667"/>
    <property type="match status" value="1"/>
</dbReference>
<comment type="caution">
    <text evidence="5">The sequence shown here is derived from an EMBL/GenBank/DDBJ whole genome shotgun (WGS) entry which is preliminary data.</text>
</comment>
<evidence type="ECO:0000313" key="5">
    <source>
        <dbReference type="EMBL" id="NKE70857.1"/>
    </source>
</evidence>
<feature type="repeat" description="TPR" evidence="3">
    <location>
        <begin position="69"/>
        <end position="102"/>
    </location>
</feature>
<dbReference type="InterPro" id="IPR011990">
    <property type="entry name" value="TPR-like_helical_dom_sf"/>
</dbReference>
<keyword evidence="6" id="KW-1185">Reference proteome</keyword>